<gene>
    <name evidence="4" type="ORF">PFISCL1PPCAC_20287</name>
</gene>
<sequence>IMGRDRMEEVLQWMHLAMGTDAEKVVAGDSIKSISSVLEKLRQLKSDLELTRSEANRYKKELEESSSMLKAEMKRKEEKIHQLEKELEVSKEENERLKMQLGSTNSHLKTELKVKEDADVEKTVDPSTEKLGESGTQMATFPMSETTLGSSTKVFSGEINARFTNISNVCKTDGSVRSDSVNVGGVEWRIMIGRCVRGGKEYLGVFLEMISNIPETWSCSVFDEVHILNHEGKEWKRTRTNESAAIYDNKTVDWGYDDVISLNDLFDSRNAYVKSDSILVSVHFVVFPSY</sequence>
<evidence type="ECO:0000313" key="4">
    <source>
        <dbReference type="EMBL" id="GMT28990.1"/>
    </source>
</evidence>
<dbReference type="EMBL" id="BTSY01000005">
    <property type="protein sequence ID" value="GMT28990.1"/>
    <property type="molecule type" value="Genomic_DNA"/>
</dbReference>
<accession>A0AAV5WEC9</accession>
<evidence type="ECO:0000256" key="1">
    <source>
        <dbReference type="ARBA" id="ARBA00023054"/>
    </source>
</evidence>
<proteinExistence type="predicted"/>
<dbReference type="Pfam" id="PF22486">
    <property type="entry name" value="MATH_2"/>
    <property type="match status" value="1"/>
</dbReference>
<reference evidence="4" key="1">
    <citation type="submission" date="2023-10" db="EMBL/GenBank/DDBJ databases">
        <title>Genome assembly of Pristionchus species.</title>
        <authorList>
            <person name="Yoshida K."/>
            <person name="Sommer R.J."/>
        </authorList>
    </citation>
    <scope>NUCLEOTIDE SEQUENCE</scope>
    <source>
        <strain evidence="4">RS5133</strain>
    </source>
</reference>
<name>A0AAV5WEC9_9BILA</name>
<dbReference type="PROSITE" id="PS50144">
    <property type="entry name" value="MATH"/>
    <property type="match status" value="1"/>
</dbReference>
<protein>
    <recommendedName>
        <fullName evidence="3">MATH domain-containing protein</fullName>
    </recommendedName>
</protein>
<dbReference type="Gene3D" id="2.60.210.10">
    <property type="entry name" value="Apoptosis, Tumor Necrosis Factor Receptor Associated Protein 2, Chain A"/>
    <property type="match status" value="1"/>
</dbReference>
<organism evidence="4 5">
    <name type="scientific">Pristionchus fissidentatus</name>
    <dbReference type="NCBI Taxonomy" id="1538716"/>
    <lineage>
        <taxon>Eukaryota</taxon>
        <taxon>Metazoa</taxon>
        <taxon>Ecdysozoa</taxon>
        <taxon>Nematoda</taxon>
        <taxon>Chromadorea</taxon>
        <taxon>Rhabditida</taxon>
        <taxon>Rhabditina</taxon>
        <taxon>Diplogasteromorpha</taxon>
        <taxon>Diplogasteroidea</taxon>
        <taxon>Neodiplogasteridae</taxon>
        <taxon>Pristionchus</taxon>
    </lineage>
</organism>
<dbReference type="AlphaFoldDB" id="A0AAV5WEC9"/>
<evidence type="ECO:0000259" key="3">
    <source>
        <dbReference type="PROSITE" id="PS50144"/>
    </source>
</evidence>
<dbReference type="Proteomes" id="UP001432322">
    <property type="component" value="Unassembled WGS sequence"/>
</dbReference>
<comment type="caution">
    <text evidence="4">The sequence shown here is derived from an EMBL/GenBank/DDBJ whole genome shotgun (WGS) entry which is preliminary data.</text>
</comment>
<evidence type="ECO:0000313" key="5">
    <source>
        <dbReference type="Proteomes" id="UP001432322"/>
    </source>
</evidence>
<dbReference type="InterPro" id="IPR008974">
    <property type="entry name" value="TRAF-like"/>
</dbReference>
<evidence type="ECO:0000256" key="2">
    <source>
        <dbReference type="SAM" id="Coils"/>
    </source>
</evidence>
<dbReference type="InterPro" id="IPR050804">
    <property type="entry name" value="MCC"/>
</dbReference>
<dbReference type="CDD" id="cd00121">
    <property type="entry name" value="MATH"/>
    <property type="match status" value="1"/>
</dbReference>
<feature type="non-terminal residue" evidence="4">
    <location>
        <position position="1"/>
    </location>
</feature>
<keyword evidence="1 2" id="KW-0175">Coiled coil</keyword>
<dbReference type="PANTHER" id="PTHR46236">
    <property type="entry name" value="TRAF-LIKE SUPERFAMILY PROTEIN"/>
    <property type="match status" value="1"/>
</dbReference>
<dbReference type="SMART" id="SM00061">
    <property type="entry name" value="MATH"/>
    <property type="match status" value="1"/>
</dbReference>
<feature type="coiled-coil region" evidence="2">
    <location>
        <begin position="34"/>
        <end position="100"/>
    </location>
</feature>
<dbReference type="InterPro" id="IPR002083">
    <property type="entry name" value="MATH/TRAF_dom"/>
</dbReference>
<dbReference type="SUPFAM" id="SSF49599">
    <property type="entry name" value="TRAF domain-like"/>
    <property type="match status" value="1"/>
</dbReference>
<keyword evidence="5" id="KW-1185">Reference proteome</keyword>
<feature type="domain" description="MATH" evidence="3">
    <location>
        <begin position="156"/>
        <end position="284"/>
    </location>
</feature>
<dbReference type="PANTHER" id="PTHR46236:SF35">
    <property type="entry name" value="MATH DOMAIN-CONTAINING PROTEIN"/>
    <property type="match status" value="1"/>
</dbReference>